<evidence type="ECO:0000256" key="1">
    <source>
        <dbReference type="SAM" id="SignalP"/>
    </source>
</evidence>
<proteinExistence type="predicted"/>
<feature type="chain" id="PRO_5038425560" evidence="1">
    <location>
        <begin position="24"/>
        <end position="422"/>
    </location>
</feature>
<gene>
    <name evidence="2" type="primary">yesO_1</name>
    <name evidence="2" type="ORF">CLORY_19800</name>
</gene>
<dbReference type="Proteomes" id="UP000190080">
    <property type="component" value="Unassembled WGS sequence"/>
</dbReference>
<evidence type="ECO:0000313" key="2">
    <source>
        <dbReference type="EMBL" id="OPJ62157.1"/>
    </source>
</evidence>
<dbReference type="InterPro" id="IPR006059">
    <property type="entry name" value="SBP"/>
</dbReference>
<organism evidence="2 3">
    <name type="scientific">Clostridium oryzae</name>
    <dbReference type="NCBI Taxonomy" id="1450648"/>
    <lineage>
        <taxon>Bacteria</taxon>
        <taxon>Bacillati</taxon>
        <taxon>Bacillota</taxon>
        <taxon>Clostridia</taxon>
        <taxon>Eubacteriales</taxon>
        <taxon>Clostridiaceae</taxon>
        <taxon>Clostridium</taxon>
    </lineage>
</organism>
<dbReference type="CDD" id="cd13585">
    <property type="entry name" value="PBP2_TMBP_like"/>
    <property type="match status" value="1"/>
</dbReference>
<dbReference type="AlphaFoldDB" id="A0A1V4IRR1"/>
<name>A0A1V4IRR1_9CLOT</name>
<keyword evidence="3" id="KW-1185">Reference proteome</keyword>
<dbReference type="OrthoDB" id="383937at2"/>
<dbReference type="STRING" id="1450648.CLORY_19800"/>
<dbReference type="PANTHER" id="PTHR43649:SF12">
    <property type="entry name" value="DIACETYLCHITOBIOSE BINDING PROTEIN DASA"/>
    <property type="match status" value="1"/>
</dbReference>
<protein>
    <submittedName>
        <fullName evidence="2">Putative ABC transporter substrate-binding protein YesO</fullName>
    </submittedName>
</protein>
<accession>A0A1V4IRR1</accession>
<dbReference type="EMBL" id="MZGV01000017">
    <property type="protein sequence ID" value="OPJ62157.1"/>
    <property type="molecule type" value="Genomic_DNA"/>
</dbReference>
<evidence type="ECO:0000313" key="3">
    <source>
        <dbReference type="Proteomes" id="UP000190080"/>
    </source>
</evidence>
<dbReference type="Gene3D" id="3.40.190.10">
    <property type="entry name" value="Periplasmic binding protein-like II"/>
    <property type="match status" value="1"/>
</dbReference>
<dbReference type="SUPFAM" id="SSF53850">
    <property type="entry name" value="Periplasmic binding protein-like II"/>
    <property type="match status" value="1"/>
</dbReference>
<dbReference type="InterPro" id="IPR050490">
    <property type="entry name" value="Bact_solute-bd_prot1"/>
</dbReference>
<dbReference type="PANTHER" id="PTHR43649">
    <property type="entry name" value="ARABINOSE-BINDING PROTEIN-RELATED"/>
    <property type="match status" value="1"/>
</dbReference>
<reference evidence="2 3" key="1">
    <citation type="submission" date="2017-03" db="EMBL/GenBank/DDBJ databases">
        <title>Genome sequence of Clostridium oryzae DSM 28571.</title>
        <authorList>
            <person name="Poehlein A."/>
            <person name="Daniel R."/>
        </authorList>
    </citation>
    <scope>NUCLEOTIDE SEQUENCE [LARGE SCALE GENOMIC DNA]</scope>
    <source>
        <strain evidence="2 3">DSM 28571</strain>
    </source>
</reference>
<keyword evidence="1" id="KW-0732">Signal</keyword>
<dbReference type="Pfam" id="PF13416">
    <property type="entry name" value="SBP_bac_8"/>
    <property type="match status" value="1"/>
</dbReference>
<feature type="signal peptide" evidence="1">
    <location>
        <begin position="1"/>
        <end position="23"/>
    </location>
</feature>
<comment type="caution">
    <text evidence="2">The sequence shown here is derived from an EMBL/GenBank/DDBJ whole genome shotgun (WGS) entry which is preliminary data.</text>
</comment>
<sequence length="422" mass="45698">MNMKSKKTISVVLSSLFIAGIFAGCSKKGGSSNTSNGVTTLKVAMWNEPSKDKNLDVWYQYGKKHSKVKLEPVVIPEDQYSQKINQMVAAGNAPDILIAWECDLQNLARGKKVVSLDNYISKSKVISANDFIPAVKALKDLNGATYGLPYGYACEILYYNKDLFDKAKVSYPTNNWTMDDFKAAAEKLTVVKNGKTVQFGADGMSFAGGWWSGIGAQGDAIVGKDGKLEIGEGAKKFLTMQKELVSKKVIPAPSADSAGADLFASGKAAMTRTGSWMVNSYKDLPFKWDIAQQPKGTINYNTLHTGMYCIPETTKNKQAAWKAIEWLMGDEAQRLFSKSNANPSARPSVAAKGDWKVQGKNGPSNWAAFDEAAKSGKFGYVLLPSGVTADSVKQFEAAILGQKSIDAAINQAKKSADEVLQN</sequence>
<dbReference type="RefSeq" id="WP_079423799.1">
    <property type="nucleotide sequence ID" value="NZ_MZGV01000017.1"/>
</dbReference>
<dbReference type="PROSITE" id="PS51257">
    <property type="entry name" value="PROKAR_LIPOPROTEIN"/>
    <property type="match status" value="1"/>
</dbReference>